<name>A0A841KW35_9FIRM</name>
<comment type="caution">
    <text evidence="1">The sequence shown here is derived from an EMBL/GenBank/DDBJ whole genome shotgun (WGS) entry which is preliminary data.</text>
</comment>
<accession>A0A841KW35</accession>
<evidence type="ECO:0000313" key="2">
    <source>
        <dbReference type="Proteomes" id="UP000579281"/>
    </source>
</evidence>
<proteinExistence type="predicted"/>
<protein>
    <submittedName>
        <fullName evidence="1">Uncharacterized protein</fullName>
    </submittedName>
</protein>
<reference evidence="1 2" key="1">
    <citation type="submission" date="2020-08" db="EMBL/GenBank/DDBJ databases">
        <title>Genomic Encyclopedia of Type Strains, Phase IV (KMG-IV): sequencing the most valuable type-strain genomes for metagenomic binning, comparative biology and taxonomic classification.</title>
        <authorList>
            <person name="Goeker M."/>
        </authorList>
    </citation>
    <scope>NUCLEOTIDE SEQUENCE [LARGE SCALE GENOMIC DNA]</scope>
    <source>
        <strain evidence="1 2">DSM 103526</strain>
    </source>
</reference>
<dbReference type="EMBL" id="JACHEN010000005">
    <property type="protein sequence ID" value="MBB6215132.1"/>
    <property type="molecule type" value="Genomic_DNA"/>
</dbReference>
<dbReference type="Proteomes" id="UP000579281">
    <property type="component" value="Unassembled WGS sequence"/>
</dbReference>
<dbReference type="AlphaFoldDB" id="A0A841KW35"/>
<evidence type="ECO:0000313" key="1">
    <source>
        <dbReference type="EMBL" id="MBB6215132.1"/>
    </source>
</evidence>
<sequence>MGLRKSTSMIARLPRKRYPLLFIWGYSKAPEIQVPLFNVNQAEEGSDKSLRKRETMLYSNISKGANIHEKKFQYFF</sequence>
<gene>
    <name evidence="1" type="ORF">HNQ80_001221</name>
</gene>
<organism evidence="1 2">
    <name type="scientific">Anaerosolibacter carboniphilus</name>
    <dbReference type="NCBI Taxonomy" id="1417629"/>
    <lineage>
        <taxon>Bacteria</taxon>
        <taxon>Bacillati</taxon>
        <taxon>Bacillota</taxon>
        <taxon>Clostridia</taxon>
        <taxon>Peptostreptococcales</taxon>
        <taxon>Thermotaleaceae</taxon>
        <taxon>Anaerosolibacter</taxon>
    </lineage>
</organism>
<keyword evidence="2" id="KW-1185">Reference proteome</keyword>